<dbReference type="STRING" id="326424.FRAAL2538"/>
<dbReference type="eggNOG" id="COG2808">
    <property type="taxonomic scope" value="Bacteria"/>
</dbReference>
<dbReference type="OrthoDB" id="9794948at2"/>
<evidence type="ECO:0008006" key="3">
    <source>
        <dbReference type="Google" id="ProtNLM"/>
    </source>
</evidence>
<dbReference type="InterPro" id="IPR007396">
    <property type="entry name" value="TR_PAI2-type"/>
</dbReference>
<dbReference type="AlphaFoldDB" id="Q0RMR2"/>
<dbReference type="HOGENOM" id="CLU_065853_3_0_11"/>
<name>Q0RMR2_FRAAA</name>
<dbReference type="PANTHER" id="PTHR35802:SF1">
    <property type="entry name" value="PROTEASE SYNTHASE AND SPORULATION PROTEIN PAI 2"/>
    <property type="match status" value="1"/>
</dbReference>
<evidence type="ECO:0000313" key="1">
    <source>
        <dbReference type="EMBL" id="CAJ61185.1"/>
    </source>
</evidence>
<dbReference type="InterPro" id="IPR012349">
    <property type="entry name" value="Split_barrel_FMN-bd"/>
</dbReference>
<dbReference type="PANTHER" id="PTHR35802">
    <property type="entry name" value="PROTEASE SYNTHASE AND SPORULATION PROTEIN PAI 2"/>
    <property type="match status" value="1"/>
</dbReference>
<dbReference type="Proteomes" id="UP000000657">
    <property type="component" value="Chromosome"/>
</dbReference>
<dbReference type="KEGG" id="fal:FRAAL2538"/>
<reference evidence="1 2" key="1">
    <citation type="journal article" date="2007" name="Genome Res.">
        <title>Genome characteristics of facultatively symbiotic Frankia sp. strains reflect host range and host plant biogeography.</title>
        <authorList>
            <person name="Normand P."/>
            <person name="Lapierre P."/>
            <person name="Tisa L.S."/>
            <person name="Gogarten J.P."/>
            <person name="Alloisio N."/>
            <person name="Bagnarol E."/>
            <person name="Bassi C.A."/>
            <person name="Berry A.M."/>
            <person name="Bickhart D.M."/>
            <person name="Choisne N."/>
            <person name="Couloux A."/>
            <person name="Cournoyer B."/>
            <person name="Cruveiller S."/>
            <person name="Daubin V."/>
            <person name="Demange N."/>
            <person name="Francino M.P."/>
            <person name="Goltsman E."/>
            <person name="Huang Y."/>
            <person name="Kopp O.R."/>
            <person name="Labarre L."/>
            <person name="Lapidus A."/>
            <person name="Lavire C."/>
            <person name="Marechal J."/>
            <person name="Martinez M."/>
            <person name="Mastronunzio J.E."/>
            <person name="Mullin B.C."/>
            <person name="Niemann J."/>
            <person name="Pujic P."/>
            <person name="Rawnsley T."/>
            <person name="Rouy Z."/>
            <person name="Schenowitz C."/>
            <person name="Sellstedt A."/>
            <person name="Tavares F."/>
            <person name="Tomkins J.P."/>
            <person name="Vallenet D."/>
            <person name="Valverde C."/>
            <person name="Wall L.G."/>
            <person name="Wang Y."/>
            <person name="Medigue C."/>
            <person name="Benson D.R."/>
        </authorList>
    </citation>
    <scope>NUCLEOTIDE SEQUENCE [LARGE SCALE GENOMIC DNA]</scope>
    <source>
        <strain evidence="2">DSM 45986 / CECT 9034 / ACN14a</strain>
    </source>
</reference>
<dbReference type="SUPFAM" id="SSF50475">
    <property type="entry name" value="FMN-binding split barrel"/>
    <property type="match status" value="1"/>
</dbReference>
<keyword evidence="2" id="KW-1185">Reference proteome</keyword>
<gene>
    <name evidence="1" type="ordered locus">FRAAL2538</name>
</gene>
<proteinExistence type="predicted"/>
<dbReference type="EMBL" id="CT573213">
    <property type="protein sequence ID" value="CAJ61185.1"/>
    <property type="molecule type" value="Genomic_DNA"/>
</dbReference>
<dbReference type="Pfam" id="PF04299">
    <property type="entry name" value="FMN_bind_2"/>
    <property type="match status" value="1"/>
</dbReference>
<protein>
    <recommendedName>
        <fullName evidence="3">Transcriptional regulator</fullName>
    </recommendedName>
</protein>
<organism evidence="1 2">
    <name type="scientific">Frankia alni (strain DSM 45986 / CECT 9034 / ACN14a)</name>
    <dbReference type="NCBI Taxonomy" id="326424"/>
    <lineage>
        <taxon>Bacteria</taxon>
        <taxon>Bacillati</taxon>
        <taxon>Actinomycetota</taxon>
        <taxon>Actinomycetes</taxon>
        <taxon>Frankiales</taxon>
        <taxon>Frankiaceae</taxon>
        <taxon>Frankia</taxon>
    </lineage>
</organism>
<dbReference type="PIRSF" id="PIRSF010372">
    <property type="entry name" value="PaiB"/>
    <property type="match status" value="1"/>
</dbReference>
<sequence length="215" mass="23575">MFVPCHYRAPNVSMMVDLMRENPLALMVSNGAPGAVPFATHLPVITDPCWDGQAGPDLGGMVLLGHLNRANPHWAALETGSMILLTFTGPHAYVSPTVYGLTPAAPTWDFTSVHVHGVVEKLTTTEETLEVVRATVLAFEQEFGDGWDMTDSLGYFRRIVPRVGAFRLRVTGAQGMFKLSQEQTPEIRERVARSFAAHGSTRHAQTAELISRLPH</sequence>
<evidence type="ECO:0000313" key="2">
    <source>
        <dbReference type="Proteomes" id="UP000000657"/>
    </source>
</evidence>
<dbReference type="Gene3D" id="2.30.110.10">
    <property type="entry name" value="Electron Transport, Fmn-binding Protein, Chain A"/>
    <property type="match status" value="1"/>
</dbReference>
<dbReference type="RefSeq" id="WP_011603695.1">
    <property type="nucleotide sequence ID" value="NC_008278.1"/>
</dbReference>
<accession>Q0RMR2</accession>